<evidence type="ECO:0000256" key="1">
    <source>
        <dbReference type="SAM" id="MobiDB-lite"/>
    </source>
</evidence>
<organism evidence="3 4">
    <name type="scientific">Apiospora marii</name>
    <dbReference type="NCBI Taxonomy" id="335849"/>
    <lineage>
        <taxon>Eukaryota</taxon>
        <taxon>Fungi</taxon>
        <taxon>Dikarya</taxon>
        <taxon>Ascomycota</taxon>
        <taxon>Pezizomycotina</taxon>
        <taxon>Sordariomycetes</taxon>
        <taxon>Xylariomycetidae</taxon>
        <taxon>Amphisphaeriales</taxon>
        <taxon>Apiosporaceae</taxon>
        <taxon>Apiospora</taxon>
    </lineage>
</organism>
<feature type="region of interest" description="Disordered" evidence="1">
    <location>
        <begin position="168"/>
        <end position="203"/>
    </location>
</feature>
<sequence length="203" mass="23633">MFAHPKSDHLTHLNALHAYGYKLANENVDMELWCKEHMLNHTALAEIRSIRSQIVNRWEKLYPRDDLTQSYSMAKSDYADKLCQALARGLFTNTTYNRNGEGYVTIHDNFEGLIEPHSSLVEANEEWIVYTTYRLGAKPHFDMFTAIEPEWIENMEYFQTKRMHTNYGKPKQPKVHKSLELARQRKGVQDWSEAAESTGSSAF</sequence>
<evidence type="ECO:0000313" key="4">
    <source>
        <dbReference type="Proteomes" id="UP001396898"/>
    </source>
</evidence>
<dbReference type="Proteomes" id="UP001396898">
    <property type="component" value="Unassembled WGS sequence"/>
</dbReference>
<accession>A0ABR1RT96</accession>
<gene>
    <name evidence="3" type="ORF">PG991_007292</name>
</gene>
<dbReference type="Pfam" id="PF07717">
    <property type="entry name" value="OB_NTP_bind"/>
    <property type="match status" value="1"/>
</dbReference>
<comment type="caution">
    <text evidence="3">The sequence shown here is derived from an EMBL/GenBank/DDBJ whole genome shotgun (WGS) entry which is preliminary data.</text>
</comment>
<evidence type="ECO:0000313" key="3">
    <source>
        <dbReference type="EMBL" id="KAK8018102.1"/>
    </source>
</evidence>
<dbReference type="InterPro" id="IPR011709">
    <property type="entry name" value="DEAD-box_helicase_OB_fold"/>
</dbReference>
<keyword evidence="4" id="KW-1185">Reference proteome</keyword>
<evidence type="ECO:0000259" key="2">
    <source>
        <dbReference type="Pfam" id="PF07717"/>
    </source>
</evidence>
<dbReference type="EMBL" id="JAQQWI010000010">
    <property type="protein sequence ID" value="KAK8018102.1"/>
    <property type="molecule type" value="Genomic_DNA"/>
</dbReference>
<protein>
    <recommendedName>
        <fullName evidence="2">DEAD-box helicase OB fold domain-containing protein</fullName>
    </recommendedName>
</protein>
<reference evidence="3 4" key="1">
    <citation type="submission" date="2023-01" db="EMBL/GenBank/DDBJ databases">
        <title>Analysis of 21 Apiospora genomes using comparative genomics revels a genus with tremendous synthesis potential of carbohydrate active enzymes and secondary metabolites.</title>
        <authorList>
            <person name="Sorensen T."/>
        </authorList>
    </citation>
    <scope>NUCLEOTIDE SEQUENCE [LARGE SCALE GENOMIC DNA]</scope>
    <source>
        <strain evidence="3 4">CBS 20057</strain>
    </source>
</reference>
<proteinExistence type="predicted"/>
<name>A0ABR1RT96_9PEZI</name>
<feature type="domain" description="DEAD-box helicase OB fold" evidence="2">
    <location>
        <begin position="82"/>
        <end position="154"/>
    </location>
</feature>